<feature type="signal peptide" evidence="1">
    <location>
        <begin position="1"/>
        <end position="16"/>
    </location>
</feature>
<protein>
    <recommendedName>
        <fullName evidence="2">Ubiquitin 3 binding protein But2 C-terminal domain-containing protein</fullName>
    </recommendedName>
</protein>
<dbReference type="InterPro" id="IPR018620">
    <property type="entry name" value="Ubiquitin3-bd_protein_But2_C"/>
</dbReference>
<evidence type="ECO:0000259" key="2">
    <source>
        <dbReference type="Pfam" id="PF09792"/>
    </source>
</evidence>
<sequence length="195" mass="21218">MKLLLPLLATTSLASASLTKATRQSGTIVYPYATYRYWVNSGNFIEDPQDQLLVNKNGNLADETTAIVTFDVPADLAGRKCTLAFDLWRDRDISTGTMEEDVFTATKPTGAQRSTANVAKVSKDTAEFIVQSRDKHVGRIHTPAPGPAEWIQSYEGYPEFDCPAGQIIGFEFVGVGDAVTLQWDIGVTGPTVQVV</sequence>
<reference evidence="3" key="2">
    <citation type="submission" date="2020-02" db="EMBL/GenBank/DDBJ databases">
        <authorList>
            <person name="Gilchrist C.L.M."/>
            <person name="Chooi Y.-H."/>
        </authorList>
    </citation>
    <scope>NUCLEOTIDE SEQUENCE</scope>
    <source>
        <strain evidence="3">MST-FP2251</strain>
    </source>
</reference>
<gene>
    <name evidence="3" type="ORF">FE257_001100</name>
</gene>
<feature type="domain" description="Ubiquitin 3 binding protein But2 C-terminal" evidence="2">
    <location>
        <begin position="47"/>
        <end position="183"/>
    </location>
</feature>
<evidence type="ECO:0000313" key="3">
    <source>
        <dbReference type="EMBL" id="KAF9892698.1"/>
    </source>
</evidence>
<dbReference type="Proteomes" id="UP001194746">
    <property type="component" value="Unassembled WGS sequence"/>
</dbReference>
<feature type="chain" id="PRO_5042067735" description="Ubiquitin 3 binding protein But2 C-terminal domain-containing protein" evidence="1">
    <location>
        <begin position="17"/>
        <end position="195"/>
    </location>
</feature>
<proteinExistence type="predicted"/>
<dbReference type="AlphaFoldDB" id="A0AAD4CVS0"/>
<name>A0AAD4CVS0_ASPNN</name>
<keyword evidence="4" id="KW-1185">Reference proteome</keyword>
<evidence type="ECO:0000256" key="1">
    <source>
        <dbReference type="SAM" id="SignalP"/>
    </source>
</evidence>
<reference evidence="3" key="1">
    <citation type="journal article" date="2019" name="Beilstein J. Org. Chem.">
        <title>Nanangenines: drimane sesquiterpenoids as the dominant metabolite cohort of a novel Australian fungus, Aspergillus nanangensis.</title>
        <authorList>
            <person name="Lacey H.J."/>
            <person name="Gilchrist C.L.M."/>
            <person name="Crombie A."/>
            <person name="Kalaitzis J.A."/>
            <person name="Vuong D."/>
            <person name="Rutledge P.J."/>
            <person name="Turner P."/>
            <person name="Pitt J.I."/>
            <person name="Lacey E."/>
            <person name="Chooi Y.H."/>
            <person name="Piggott A.M."/>
        </authorList>
    </citation>
    <scope>NUCLEOTIDE SEQUENCE</scope>
    <source>
        <strain evidence="3">MST-FP2251</strain>
    </source>
</reference>
<dbReference type="EMBL" id="VCAU01000011">
    <property type="protein sequence ID" value="KAF9892698.1"/>
    <property type="molecule type" value="Genomic_DNA"/>
</dbReference>
<keyword evidence="1" id="KW-0732">Signal</keyword>
<evidence type="ECO:0000313" key="4">
    <source>
        <dbReference type="Proteomes" id="UP001194746"/>
    </source>
</evidence>
<comment type="caution">
    <text evidence="3">The sequence shown here is derived from an EMBL/GenBank/DDBJ whole genome shotgun (WGS) entry which is preliminary data.</text>
</comment>
<dbReference type="Pfam" id="PF09792">
    <property type="entry name" value="But2"/>
    <property type="match status" value="1"/>
</dbReference>
<accession>A0AAD4CVS0</accession>
<organism evidence="3 4">
    <name type="scientific">Aspergillus nanangensis</name>
    <dbReference type="NCBI Taxonomy" id="2582783"/>
    <lineage>
        <taxon>Eukaryota</taxon>
        <taxon>Fungi</taxon>
        <taxon>Dikarya</taxon>
        <taxon>Ascomycota</taxon>
        <taxon>Pezizomycotina</taxon>
        <taxon>Eurotiomycetes</taxon>
        <taxon>Eurotiomycetidae</taxon>
        <taxon>Eurotiales</taxon>
        <taxon>Aspergillaceae</taxon>
        <taxon>Aspergillus</taxon>
        <taxon>Aspergillus subgen. Circumdati</taxon>
    </lineage>
</organism>